<keyword evidence="3" id="KW-1185">Reference proteome</keyword>
<accession>S2KTB0</accession>
<feature type="region of interest" description="Disordered" evidence="1">
    <location>
        <begin position="14"/>
        <end position="40"/>
    </location>
</feature>
<evidence type="ECO:0000313" key="3">
    <source>
        <dbReference type="Proteomes" id="UP000006034"/>
    </source>
</evidence>
<organism evidence="2 3">
    <name type="scientific">Bilophila wadsworthia (strain 3_1_6)</name>
    <dbReference type="NCBI Taxonomy" id="563192"/>
    <lineage>
        <taxon>Bacteria</taxon>
        <taxon>Pseudomonadati</taxon>
        <taxon>Thermodesulfobacteriota</taxon>
        <taxon>Desulfovibrionia</taxon>
        <taxon>Desulfovibrionales</taxon>
        <taxon>Desulfovibrionaceae</taxon>
        <taxon>Bilophila</taxon>
    </lineage>
</organism>
<evidence type="ECO:0000313" key="2">
    <source>
        <dbReference type="EMBL" id="EPC05768.1"/>
    </source>
</evidence>
<reference evidence="2 3" key="1">
    <citation type="submission" date="2010-10" db="EMBL/GenBank/DDBJ databases">
        <authorList>
            <consortium name="The Broad Institute Genome Sequencing Platform"/>
            <person name="Ward D."/>
            <person name="Earl A."/>
            <person name="Feldgarden M."/>
            <person name="Young S.K."/>
            <person name="Gargeya S."/>
            <person name="Zeng Q."/>
            <person name="Alvarado L."/>
            <person name="Berlin A."/>
            <person name="Bochicchio J."/>
            <person name="Chapman S.B."/>
            <person name="Chen Z."/>
            <person name="Freedman E."/>
            <person name="Gellesch M."/>
            <person name="Goldberg J."/>
            <person name="Griggs A."/>
            <person name="Gujja S."/>
            <person name="Heilman E."/>
            <person name="Heiman D."/>
            <person name="Howarth C."/>
            <person name="Mehta T."/>
            <person name="Neiman D."/>
            <person name="Pearson M."/>
            <person name="Roberts A."/>
            <person name="Saif S."/>
            <person name="Shea T."/>
            <person name="Shenoy N."/>
            <person name="Sisk P."/>
            <person name="Stolte C."/>
            <person name="Sykes S."/>
            <person name="White J."/>
            <person name="Yandava C."/>
            <person name="Allen-Vercoe E."/>
            <person name="Sibley C."/>
            <person name="Ambrose C.E."/>
            <person name="Strauss J."/>
            <person name="Daigneault M."/>
            <person name="Haas B."/>
            <person name="Nusbaum C."/>
            <person name="Birren B."/>
        </authorList>
    </citation>
    <scope>NUCLEOTIDE SEQUENCE [LARGE SCALE GENOMIC DNA]</scope>
    <source>
        <strain evidence="2 3">3_1_6</strain>
    </source>
</reference>
<protein>
    <submittedName>
        <fullName evidence="2">Uncharacterized protein</fullName>
    </submittedName>
</protein>
<evidence type="ECO:0000256" key="1">
    <source>
        <dbReference type="SAM" id="MobiDB-lite"/>
    </source>
</evidence>
<dbReference type="Proteomes" id="UP000006034">
    <property type="component" value="Unassembled WGS sequence"/>
</dbReference>
<sequence>MGEAMITRWRENRLGGRGSATCRGRGTFLKKGSPPPAPPLPKTFDWWGGGAEGVRSSNNLKKFLYAV</sequence>
<proteinExistence type="predicted"/>
<dbReference type="EMBL" id="ADCP02000002">
    <property type="protein sequence ID" value="EPC05768.1"/>
    <property type="molecule type" value="Genomic_DNA"/>
</dbReference>
<comment type="caution">
    <text evidence="2">The sequence shown here is derived from an EMBL/GenBank/DDBJ whole genome shotgun (WGS) entry which is preliminary data.</text>
</comment>
<dbReference type="HOGENOM" id="CLU_2803866_0_0_7"/>
<gene>
    <name evidence="2" type="ORF">HMPREF0179_05290</name>
</gene>
<name>S2KTB0_BILW3</name>
<reference evidence="2 3" key="2">
    <citation type="submission" date="2013-04" db="EMBL/GenBank/DDBJ databases">
        <title>The Genome Sequence of Bilophila wadsworthia 3_1_6.</title>
        <authorList>
            <consortium name="The Broad Institute Genomics Platform"/>
            <person name="Earl A."/>
            <person name="Ward D."/>
            <person name="Feldgarden M."/>
            <person name="Gevers D."/>
            <person name="Sibley C."/>
            <person name="Strauss J."/>
            <person name="Allen-Vercoe E."/>
            <person name="Walker B."/>
            <person name="Young S."/>
            <person name="Zeng Q."/>
            <person name="Gargeya S."/>
            <person name="Fitzgerald M."/>
            <person name="Haas B."/>
            <person name="Abouelleil A."/>
            <person name="Allen A.W."/>
            <person name="Alvarado L."/>
            <person name="Arachchi H.M."/>
            <person name="Berlin A.M."/>
            <person name="Chapman S.B."/>
            <person name="Gainer-Dewar J."/>
            <person name="Goldberg J."/>
            <person name="Griggs A."/>
            <person name="Gujja S."/>
            <person name="Hansen M."/>
            <person name="Howarth C."/>
            <person name="Imamovic A."/>
            <person name="Ireland A."/>
            <person name="Larimer J."/>
            <person name="McCowan C."/>
            <person name="Murphy C."/>
            <person name="Pearson M."/>
            <person name="Poon T.W."/>
            <person name="Priest M."/>
            <person name="Roberts A."/>
            <person name="Saif S."/>
            <person name="Shea T."/>
            <person name="Sisk P."/>
            <person name="Sykes S."/>
            <person name="Wortman J."/>
            <person name="Nusbaum C."/>
            <person name="Birren B."/>
        </authorList>
    </citation>
    <scope>NUCLEOTIDE SEQUENCE [LARGE SCALE GENOMIC DNA]</scope>
    <source>
        <strain evidence="2 3">3_1_6</strain>
    </source>
</reference>
<dbReference type="AlphaFoldDB" id="S2KTB0"/>